<dbReference type="Proteomes" id="UP001238088">
    <property type="component" value="Unassembled WGS sequence"/>
</dbReference>
<proteinExistence type="predicted"/>
<evidence type="ECO:0000313" key="2">
    <source>
        <dbReference type="Proteomes" id="UP001238088"/>
    </source>
</evidence>
<dbReference type="EMBL" id="JAUSUB010000023">
    <property type="protein sequence ID" value="MDQ0272429.1"/>
    <property type="molecule type" value="Genomic_DNA"/>
</dbReference>
<gene>
    <name evidence="1" type="ORF">J2S17_004321</name>
</gene>
<name>A0ABU0AMD9_9BACI</name>
<protein>
    <submittedName>
        <fullName evidence="1">Uncharacterized protein</fullName>
    </submittedName>
</protein>
<keyword evidence="2" id="KW-1185">Reference proteome</keyword>
<reference evidence="1 2" key="1">
    <citation type="submission" date="2023-07" db="EMBL/GenBank/DDBJ databases">
        <title>Genomic Encyclopedia of Type Strains, Phase IV (KMG-IV): sequencing the most valuable type-strain genomes for metagenomic binning, comparative biology and taxonomic classification.</title>
        <authorList>
            <person name="Goeker M."/>
        </authorList>
    </citation>
    <scope>NUCLEOTIDE SEQUENCE [LARGE SCALE GENOMIC DNA]</scope>
    <source>
        <strain evidence="1 2">DSM 23494</strain>
    </source>
</reference>
<evidence type="ECO:0000313" key="1">
    <source>
        <dbReference type="EMBL" id="MDQ0272429.1"/>
    </source>
</evidence>
<comment type="caution">
    <text evidence="1">The sequence shown here is derived from an EMBL/GenBank/DDBJ whole genome shotgun (WGS) entry which is preliminary data.</text>
</comment>
<organism evidence="1 2">
    <name type="scientific">Cytobacillus purgationiresistens</name>
    <dbReference type="NCBI Taxonomy" id="863449"/>
    <lineage>
        <taxon>Bacteria</taxon>
        <taxon>Bacillati</taxon>
        <taxon>Bacillota</taxon>
        <taxon>Bacilli</taxon>
        <taxon>Bacillales</taxon>
        <taxon>Bacillaceae</taxon>
        <taxon>Cytobacillus</taxon>
    </lineage>
</organism>
<accession>A0ABU0AMD9</accession>
<sequence length="98" mass="11410">MGKRTNLLHQGLLPHTIIKIVRKLIHFEKRGVLSMKQLMNSLKKAGLEKERTAVLRLEMDYELATLFEAMTINNEDAVKTTKQKLERIRQELLKLKAL</sequence>